<dbReference type="Gene3D" id="3.40.50.300">
    <property type="entry name" value="P-loop containing nucleotide triphosphate hydrolases"/>
    <property type="match status" value="1"/>
</dbReference>
<evidence type="ECO:0000256" key="1">
    <source>
        <dbReference type="ARBA" id="ARBA00022737"/>
    </source>
</evidence>
<comment type="caution">
    <text evidence="4">The sequence shown here is derived from an EMBL/GenBank/DDBJ whole genome shotgun (WGS) entry which is preliminary data.</text>
</comment>
<dbReference type="GeneID" id="64603091"/>
<dbReference type="InterPro" id="IPR056884">
    <property type="entry name" value="NPHP3-like_N"/>
</dbReference>
<dbReference type="PANTHER" id="PTHR10039">
    <property type="entry name" value="AMELOGENIN"/>
    <property type="match status" value="1"/>
</dbReference>
<dbReference type="Pfam" id="PF24883">
    <property type="entry name" value="NPHP3_N"/>
    <property type="match status" value="1"/>
</dbReference>
<keyword evidence="1" id="KW-0677">Repeat</keyword>
<dbReference type="PANTHER" id="PTHR10039:SF17">
    <property type="entry name" value="FUNGAL STAND N-TERMINAL GOODBYE DOMAIN-CONTAINING PROTEIN-RELATED"/>
    <property type="match status" value="1"/>
</dbReference>
<evidence type="ECO:0000259" key="3">
    <source>
        <dbReference type="Pfam" id="PF24883"/>
    </source>
</evidence>
<evidence type="ECO:0000313" key="4">
    <source>
        <dbReference type="EMBL" id="KAG1794910.1"/>
    </source>
</evidence>
<reference evidence="4" key="1">
    <citation type="journal article" date="2020" name="New Phytol.">
        <title>Comparative genomics reveals dynamic genome evolution in host specialist ectomycorrhizal fungi.</title>
        <authorList>
            <person name="Lofgren L.A."/>
            <person name="Nguyen N.H."/>
            <person name="Vilgalys R."/>
            <person name="Ruytinx J."/>
            <person name="Liao H.L."/>
            <person name="Branco S."/>
            <person name="Kuo A."/>
            <person name="LaButti K."/>
            <person name="Lipzen A."/>
            <person name="Andreopoulos W."/>
            <person name="Pangilinan J."/>
            <person name="Riley R."/>
            <person name="Hundley H."/>
            <person name="Na H."/>
            <person name="Barry K."/>
            <person name="Grigoriev I.V."/>
            <person name="Stajich J.E."/>
            <person name="Kennedy P.G."/>
        </authorList>
    </citation>
    <scope>NUCLEOTIDE SEQUENCE</scope>
    <source>
        <strain evidence="4">S12</strain>
    </source>
</reference>
<dbReference type="EMBL" id="JABBWE010000024">
    <property type="protein sequence ID" value="KAG1794910.1"/>
    <property type="molecule type" value="Genomic_DNA"/>
</dbReference>
<dbReference type="InterPro" id="IPR027417">
    <property type="entry name" value="P-loop_NTPase"/>
</dbReference>
<name>A0A9P7ARF5_9AGAM</name>
<feature type="compositionally biased region" description="Basic and acidic residues" evidence="2">
    <location>
        <begin position="12"/>
        <end position="29"/>
    </location>
</feature>
<dbReference type="Proteomes" id="UP000719766">
    <property type="component" value="Unassembled WGS sequence"/>
</dbReference>
<organism evidence="4 5">
    <name type="scientific">Suillus plorans</name>
    <dbReference type="NCBI Taxonomy" id="116603"/>
    <lineage>
        <taxon>Eukaryota</taxon>
        <taxon>Fungi</taxon>
        <taxon>Dikarya</taxon>
        <taxon>Basidiomycota</taxon>
        <taxon>Agaricomycotina</taxon>
        <taxon>Agaricomycetes</taxon>
        <taxon>Agaricomycetidae</taxon>
        <taxon>Boletales</taxon>
        <taxon>Suillineae</taxon>
        <taxon>Suillaceae</taxon>
        <taxon>Suillus</taxon>
    </lineage>
</organism>
<gene>
    <name evidence="4" type="ORF">HD556DRAFT_1527001</name>
</gene>
<dbReference type="AlphaFoldDB" id="A0A9P7ARF5"/>
<feature type="domain" description="Nephrocystin 3-like N-terminal" evidence="3">
    <location>
        <begin position="336"/>
        <end position="511"/>
    </location>
</feature>
<dbReference type="SUPFAM" id="SSF52540">
    <property type="entry name" value="P-loop containing nucleoside triphosphate hydrolases"/>
    <property type="match status" value="1"/>
</dbReference>
<feature type="region of interest" description="Disordered" evidence="2">
    <location>
        <begin position="1"/>
        <end position="57"/>
    </location>
</feature>
<accession>A0A9P7ARF5</accession>
<evidence type="ECO:0000256" key="2">
    <source>
        <dbReference type="SAM" id="MobiDB-lite"/>
    </source>
</evidence>
<sequence length="659" mass="72119">MDENNPPRKKRWEWLKPRSDPHSVEDTAGRKAASQDLSSLSPSRNGASGRSSGSVHKLFGKVTKRFPGSARQSPNPEPTQSNKACPISILSMPRAHAIDLTAPTSDSGIVEASSTIEAEHLDPKFVNERIANATKGVAGIGQVPTVVQDASSAINNIPSFSDTIDTFSALLEPLKAFNSIANVHPYAKVALSIFTCASKMILDQADRDVAVSSLLSKISEVYTFITEEEELAKIQSMLVIYGKIAQQTLECADFISHYSETKSAWIRLGKHVFGETDATIQSYSNVLDGLMQQFRDRAARDTVVIVHRMAESLDLAGMEYATGVGLNTSKCCLPNTRQDLLKDIQNWISSTEEGAPCVLWLSGTAGKGKSAVAHTIANWYIENGGLGSCFCFDRTRQADRRQDKIFTTIARELADCNPIVRRALAQAVRDHNGLKRTPDIIKQWQELIVGSTDLASKSIAAPVLIVIDALDESGDANSREQILRLLAGKLNTSTSQPCKLPANFRILLTSRPLEDIQNTLHTAPHVRHVSLDGISSASTELDIQLYISHKLEDLHHIFNDAHFKALALKSDGLFEWARLACEYIKGTNKVGVGPVGRCKAVMTGTSEKGTRLLDNMYARILEEIMPEDERKEAIPVFFSVMGQVLASLEPLPMPALMAM</sequence>
<evidence type="ECO:0000313" key="5">
    <source>
        <dbReference type="Proteomes" id="UP000719766"/>
    </source>
</evidence>
<feature type="compositionally biased region" description="Low complexity" evidence="2">
    <location>
        <begin position="41"/>
        <end position="54"/>
    </location>
</feature>
<proteinExistence type="predicted"/>
<dbReference type="OrthoDB" id="3267051at2759"/>
<protein>
    <recommendedName>
        <fullName evidence="3">Nephrocystin 3-like N-terminal domain-containing protein</fullName>
    </recommendedName>
</protein>
<dbReference type="RefSeq" id="XP_041160949.1">
    <property type="nucleotide sequence ID" value="XM_041309327.1"/>
</dbReference>
<keyword evidence="5" id="KW-1185">Reference proteome</keyword>